<dbReference type="SMART" id="SM00382">
    <property type="entry name" value="AAA"/>
    <property type="match status" value="2"/>
</dbReference>
<name>A0A0C3AJR1_9AGAM</name>
<gene>
    <name evidence="12" type="ORF">SCLCIDRAFT_1163914</name>
</gene>
<reference evidence="13" key="2">
    <citation type="submission" date="2015-01" db="EMBL/GenBank/DDBJ databases">
        <title>Evolutionary Origins and Diversification of the Mycorrhizal Mutualists.</title>
        <authorList>
            <consortium name="DOE Joint Genome Institute"/>
            <consortium name="Mycorrhizal Genomics Consortium"/>
            <person name="Kohler A."/>
            <person name="Kuo A."/>
            <person name="Nagy L.G."/>
            <person name="Floudas D."/>
            <person name="Copeland A."/>
            <person name="Barry K.W."/>
            <person name="Cichocki N."/>
            <person name="Veneault-Fourrey C."/>
            <person name="LaButti K."/>
            <person name="Lindquist E.A."/>
            <person name="Lipzen A."/>
            <person name="Lundell T."/>
            <person name="Morin E."/>
            <person name="Murat C."/>
            <person name="Riley R."/>
            <person name="Ohm R."/>
            <person name="Sun H."/>
            <person name="Tunlid A."/>
            <person name="Henrissat B."/>
            <person name="Grigoriev I.V."/>
            <person name="Hibbett D.S."/>
            <person name="Martin F."/>
        </authorList>
    </citation>
    <scope>NUCLEOTIDE SEQUENCE [LARGE SCALE GENOMIC DNA]</scope>
    <source>
        <strain evidence="13">Foug A</strain>
    </source>
</reference>
<dbReference type="Proteomes" id="UP000053989">
    <property type="component" value="Unassembled WGS sequence"/>
</dbReference>
<keyword evidence="7" id="KW-0472">Membrane</keyword>
<dbReference type="STRING" id="1036808.A0A0C3AJR1"/>
<dbReference type="InterPro" id="IPR003960">
    <property type="entry name" value="ATPase_AAA_CS"/>
</dbReference>
<keyword evidence="3" id="KW-0962">Peroxisome biogenesis</keyword>
<dbReference type="GO" id="GO:0005778">
    <property type="term" value="C:peroxisomal membrane"/>
    <property type="evidence" value="ECO:0007669"/>
    <property type="project" value="TreeGrafter"/>
</dbReference>
<comment type="subcellular location">
    <subcellularLocation>
        <location evidence="1">Membrane</location>
    </subcellularLocation>
</comment>
<dbReference type="InterPro" id="IPR056995">
    <property type="entry name" value="PEX6_4th_dom"/>
</dbReference>
<evidence type="ECO:0000256" key="9">
    <source>
        <dbReference type="ARBA" id="ARBA00034920"/>
    </source>
</evidence>
<comment type="similarity">
    <text evidence="2">Belongs to the AAA ATPase family.</text>
</comment>
<dbReference type="InterPro" id="IPR047533">
    <property type="entry name" value="RecA-like_PEX6_r2"/>
</dbReference>
<dbReference type="InterPro" id="IPR003593">
    <property type="entry name" value="AAA+_ATPase"/>
</dbReference>
<keyword evidence="4" id="KW-0547">Nucleotide-binding</keyword>
<reference evidence="12 13" key="1">
    <citation type="submission" date="2014-04" db="EMBL/GenBank/DDBJ databases">
        <authorList>
            <consortium name="DOE Joint Genome Institute"/>
            <person name="Kuo A."/>
            <person name="Kohler A."/>
            <person name="Nagy L.G."/>
            <person name="Floudas D."/>
            <person name="Copeland A."/>
            <person name="Barry K.W."/>
            <person name="Cichocki N."/>
            <person name="Veneault-Fourrey C."/>
            <person name="LaButti K."/>
            <person name="Lindquist E.A."/>
            <person name="Lipzen A."/>
            <person name="Lundell T."/>
            <person name="Morin E."/>
            <person name="Murat C."/>
            <person name="Sun H."/>
            <person name="Tunlid A."/>
            <person name="Henrissat B."/>
            <person name="Grigoriev I.V."/>
            <person name="Hibbett D.S."/>
            <person name="Martin F."/>
            <person name="Nordberg H.P."/>
            <person name="Cantor M.N."/>
            <person name="Hua S.X."/>
        </authorList>
    </citation>
    <scope>NUCLEOTIDE SEQUENCE [LARGE SCALE GENOMIC DNA]</scope>
    <source>
        <strain evidence="12 13">Foug A</strain>
    </source>
</reference>
<evidence type="ECO:0000259" key="11">
    <source>
        <dbReference type="SMART" id="SM00382"/>
    </source>
</evidence>
<evidence type="ECO:0000256" key="3">
    <source>
        <dbReference type="ARBA" id="ARBA00022593"/>
    </source>
</evidence>
<evidence type="ECO:0000256" key="8">
    <source>
        <dbReference type="ARBA" id="ARBA00034811"/>
    </source>
</evidence>
<keyword evidence="5" id="KW-0378">Hydrolase</keyword>
<protein>
    <recommendedName>
        <fullName evidence="8">Peroxisomal ATPase PEX6</fullName>
    </recommendedName>
    <alternativeName>
        <fullName evidence="9">Peroxin-6</fullName>
    </alternativeName>
</protein>
<feature type="domain" description="AAA+ ATPase" evidence="11">
    <location>
        <begin position="391"/>
        <end position="533"/>
    </location>
</feature>
<dbReference type="Pfam" id="PF23315">
    <property type="entry name" value="PEX6_4th"/>
    <property type="match status" value="1"/>
</dbReference>
<dbReference type="EMBL" id="KN822024">
    <property type="protein sequence ID" value="KIM65137.1"/>
    <property type="molecule type" value="Genomic_DNA"/>
</dbReference>
<evidence type="ECO:0000313" key="12">
    <source>
        <dbReference type="EMBL" id="KIM65137.1"/>
    </source>
</evidence>
<evidence type="ECO:0000256" key="7">
    <source>
        <dbReference type="ARBA" id="ARBA00023136"/>
    </source>
</evidence>
<dbReference type="GO" id="GO:0016887">
    <property type="term" value="F:ATP hydrolysis activity"/>
    <property type="evidence" value="ECO:0007669"/>
    <property type="project" value="InterPro"/>
</dbReference>
<dbReference type="AlphaFoldDB" id="A0A0C3AJR1"/>
<dbReference type="GO" id="GO:0005524">
    <property type="term" value="F:ATP binding"/>
    <property type="evidence" value="ECO:0007669"/>
    <property type="project" value="UniProtKB-KW"/>
</dbReference>
<evidence type="ECO:0000256" key="10">
    <source>
        <dbReference type="ARBA" id="ARBA00048778"/>
    </source>
</evidence>
<dbReference type="InParanoid" id="A0A0C3AJR1"/>
<dbReference type="Gene3D" id="1.10.8.60">
    <property type="match status" value="1"/>
</dbReference>
<dbReference type="Pfam" id="PF00004">
    <property type="entry name" value="AAA"/>
    <property type="match status" value="2"/>
</dbReference>
<organism evidence="12 13">
    <name type="scientific">Scleroderma citrinum Foug A</name>
    <dbReference type="NCBI Taxonomy" id="1036808"/>
    <lineage>
        <taxon>Eukaryota</taxon>
        <taxon>Fungi</taxon>
        <taxon>Dikarya</taxon>
        <taxon>Basidiomycota</taxon>
        <taxon>Agaricomycotina</taxon>
        <taxon>Agaricomycetes</taxon>
        <taxon>Agaricomycetidae</taxon>
        <taxon>Boletales</taxon>
        <taxon>Sclerodermatineae</taxon>
        <taxon>Sclerodermataceae</taxon>
        <taxon>Scleroderma</taxon>
    </lineage>
</organism>
<dbReference type="PANTHER" id="PTHR23077">
    <property type="entry name" value="AAA-FAMILY ATPASE"/>
    <property type="match status" value="1"/>
</dbReference>
<evidence type="ECO:0000313" key="13">
    <source>
        <dbReference type="Proteomes" id="UP000053989"/>
    </source>
</evidence>
<dbReference type="Gene3D" id="3.40.50.300">
    <property type="entry name" value="P-loop containing nucleotide triphosphate hydrolases"/>
    <property type="match status" value="2"/>
</dbReference>
<dbReference type="SUPFAM" id="SSF52540">
    <property type="entry name" value="P-loop containing nucleoside triphosphate hydrolases"/>
    <property type="match status" value="2"/>
</dbReference>
<evidence type="ECO:0000256" key="5">
    <source>
        <dbReference type="ARBA" id="ARBA00022801"/>
    </source>
</evidence>
<evidence type="ECO:0000256" key="6">
    <source>
        <dbReference type="ARBA" id="ARBA00022840"/>
    </source>
</evidence>
<evidence type="ECO:0000256" key="2">
    <source>
        <dbReference type="ARBA" id="ARBA00006914"/>
    </source>
</evidence>
<dbReference type="InterPro" id="IPR027417">
    <property type="entry name" value="P-loop_NTPase"/>
</dbReference>
<dbReference type="OrthoDB" id="5553750at2759"/>
<keyword evidence="6" id="KW-0067">ATP-binding</keyword>
<dbReference type="GO" id="GO:0016558">
    <property type="term" value="P:protein import into peroxisome matrix"/>
    <property type="evidence" value="ECO:0007669"/>
    <property type="project" value="TreeGrafter"/>
</dbReference>
<accession>A0A0C3AJR1</accession>
<dbReference type="FunFam" id="3.40.50.300:FF:000109">
    <property type="entry name" value="Peroxisomal biogenesis factor 6"/>
    <property type="match status" value="1"/>
</dbReference>
<comment type="catalytic activity">
    <reaction evidence="10">
        <text>ATP + H2O = ADP + phosphate + H(+)</text>
        <dbReference type="Rhea" id="RHEA:13065"/>
        <dbReference type="ChEBI" id="CHEBI:15377"/>
        <dbReference type="ChEBI" id="CHEBI:15378"/>
        <dbReference type="ChEBI" id="CHEBI:30616"/>
        <dbReference type="ChEBI" id="CHEBI:43474"/>
        <dbReference type="ChEBI" id="CHEBI:456216"/>
    </reaction>
    <physiologicalReaction direction="left-to-right" evidence="10">
        <dbReference type="Rhea" id="RHEA:13066"/>
    </physiologicalReaction>
</comment>
<proteinExistence type="inferred from homology"/>
<dbReference type="InterPro" id="IPR050168">
    <property type="entry name" value="AAA_ATPase_domain"/>
</dbReference>
<dbReference type="FunCoup" id="A0A0C3AJR1">
    <property type="interactions" value="106"/>
</dbReference>
<dbReference type="InterPro" id="IPR003959">
    <property type="entry name" value="ATPase_AAA_core"/>
</dbReference>
<dbReference type="FunFam" id="1.10.8.60:FF:000039">
    <property type="entry name" value="peroxisome biogenesis factor 6"/>
    <property type="match status" value="1"/>
</dbReference>
<dbReference type="PANTHER" id="PTHR23077:SF9">
    <property type="entry name" value="PEROXISOMAL ATPASE PEX6"/>
    <property type="match status" value="1"/>
</dbReference>
<feature type="domain" description="AAA+ ATPase" evidence="11">
    <location>
        <begin position="666"/>
        <end position="805"/>
    </location>
</feature>
<dbReference type="HOGENOM" id="CLU_000688_0_0_1"/>
<evidence type="ECO:0000256" key="1">
    <source>
        <dbReference type="ARBA" id="ARBA00004370"/>
    </source>
</evidence>
<sequence length="932" mass="102013">MSLFFRRSAIAENDTLEEVVLTPKTQVAFLAASNQASAFESWLFEHPVIRYGEDIRIPTEVFSVSANSSSEPPSDYVYQVDLTLPGRQGITQRGTTRIVVIAPVEYPSTFQPSFHDQDVSQESLEISESFLVSSSVPADNLGSSFAVEPLSRPLDTQFEDVSLHIRTSDLRPLGVLNGDWVLAQHLESSTTRLLRVSAFDETELTSRHAKLAPSLLSNMCPSLPHSIVVRASPFGSDVAAVPTARCVSLARIPSPISSSRKYESSCIAALRSYFAMSRRLVKEGDVIPVCIDVDSSLDPRLVLNENGHRPQYPANALVCFVVQSVEPESTASEVLHNVGCFVNPVVTRIVQVGAIPGRIPDMYAYSALGVDTDQLAQLSKASSLGQSFDCLHPSVLIKGARGTGKFTAAARLARQLRLPIVEFNCFEFLSEADISTHSLREQLNRASTHSPCVVVLRHIDALSRQKMGNGQGIQNLIMADVQHLTRILDNPLWHGLQKSVDDILGARDTIIVATMSDATAMAESPVFVMELEQQALTEHQRFNMLQEQLCRDAVMHIAAPDVSIVSLAAQTAALVASDISTFVFQTRVEALASAWCTVNDAVLRAAQFESTLLKVRTSSAQSIGVPSIPSVQWEDVGGLAEVKNEILDTIQLPLDHPELFLQGLKKRSGVLFYGPPGTGKTLLAKAVATSCSLNFFSVKGPELLNMYIGESEANVRRVFQKARDAKPCVIFFDELDSVAPKRGNQGDSGGVMDRIVSQLLAELDGISVGAADVFVIGATNRPDLLDSALLRPGRFDRMLYLGVSKDHDAQLDILKALTRKFKLHPDIDLPAIASQCPLTYTGADFYALCADTMLHALSRKVSLLESKRNHLNALPKFQPHPISCQFYISEMVSEADLEVIICMEDFMDALNELTPSVNDEELAYYSGIQNRW</sequence>
<dbReference type="GO" id="GO:0005829">
    <property type="term" value="C:cytosol"/>
    <property type="evidence" value="ECO:0007669"/>
    <property type="project" value="TreeGrafter"/>
</dbReference>
<dbReference type="PROSITE" id="PS00674">
    <property type="entry name" value="AAA"/>
    <property type="match status" value="1"/>
</dbReference>
<keyword evidence="13" id="KW-1185">Reference proteome</keyword>
<dbReference type="CDD" id="cd19527">
    <property type="entry name" value="RecA-like_PEX6_r2"/>
    <property type="match status" value="1"/>
</dbReference>
<evidence type="ECO:0000256" key="4">
    <source>
        <dbReference type="ARBA" id="ARBA00022741"/>
    </source>
</evidence>